<evidence type="ECO:0000313" key="1">
    <source>
        <dbReference type="EMBL" id="AFN83716.1"/>
    </source>
</evidence>
<reference evidence="1" key="1">
    <citation type="journal article" date="2012" name="Proc. Natl. Acad. Sci. U.S.A.">
        <title>Gain and loss of multiple functionally related, horizontally transferred genes in the reduced genomes of two microsporidian parasites.</title>
        <authorList>
            <person name="Pombert J.-F."/>
            <person name="Selman M."/>
            <person name="Burki F."/>
            <person name="Bardell F.T."/>
            <person name="Farinelli L."/>
            <person name="Solter L.F."/>
            <person name="Whitman D.W."/>
            <person name="Weiss L.M."/>
            <person name="Corradi N."/>
            <person name="Keeling P.J."/>
        </authorList>
    </citation>
    <scope>NUCLEOTIDE SEQUENCE [LARGE SCALE GENOMIC DNA]</scope>
    <source>
        <strain evidence="1">SJ-2008</strain>
    </source>
</reference>
<name>I6ZVF8_ENCRO</name>
<dbReference type="VEuPathDB" id="MicrosporidiaDB:EROM_091000"/>
<dbReference type="Proteomes" id="UP000010094">
    <property type="component" value="Chromosome IXb"/>
</dbReference>
<proteinExistence type="predicted"/>
<dbReference type="EMBL" id="CP003527">
    <property type="protein sequence ID" value="AFN83716.1"/>
    <property type="molecule type" value="Genomic_DNA"/>
</dbReference>
<dbReference type="AlphaFoldDB" id="I6ZVF8"/>
<accession>I6ZVF8</accession>
<evidence type="ECO:0000313" key="2">
    <source>
        <dbReference type="Proteomes" id="UP000010094"/>
    </source>
</evidence>
<gene>
    <name evidence="1" type="ordered locus">EROM_091000</name>
</gene>
<protein>
    <submittedName>
        <fullName evidence="1">Uncharacterized protein</fullName>
    </submittedName>
</protein>
<keyword evidence="2" id="KW-1185">Reference proteome</keyword>
<dbReference type="GeneID" id="20564324"/>
<sequence>MDFEIYSSDVYTGGVFKSCIKWKRCGYTSQKPGLLAARITGIVRIDGKEVKFLESTPVEIQMGEGIETIYRCTIPRNALPSMRLKSLEVVYMIIVEGYYGTKKDIRSEIFDVYPIGLEPPRKMESMIVHGDMIRIGDGDSTAFGEIVNSLRNKSEWSSGTIAEMVEQRMRILEEFPRFMNKVVERYREEIKGDIYFYVSMEDPKIEEDRHRVTAWNGDEEIAKIEYRKYLIENDTVEIWYKRNIKSTRITLRITEYIDGEISNDEEKVMKEFNSNMCLYKMVPLIIKHDWFTFDCTLFTIKFSYRIEFDGVGFVLPICKVSPKARKSIGEL</sequence>
<dbReference type="KEGG" id="ero:EROM_091000"/>
<dbReference type="OrthoDB" id="2190998at2759"/>
<organism evidence="1 2">
    <name type="scientific">Encephalitozoon romaleae (strain SJ-2008)</name>
    <name type="common">Microsporidian parasite</name>
    <dbReference type="NCBI Taxonomy" id="1178016"/>
    <lineage>
        <taxon>Eukaryota</taxon>
        <taxon>Fungi</taxon>
        <taxon>Fungi incertae sedis</taxon>
        <taxon>Microsporidia</taxon>
        <taxon>Unikaryonidae</taxon>
        <taxon>Encephalitozoon</taxon>
    </lineage>
</organism>
<dbReference type="RefSeq" id="XP_009265213.1">
    <property type="nucleotide sequence ID" value="XM_009266938.1"/>
</dbReference>
<dbReference type="HOGENOM" id="CLU_842250_0_0_1"/>